<protein>
    <recommendedName>
        <fullName evidence="3">Tyr recombinase domain-containing protein</fullName>
    </recommendedName>
</protein>
<name>A0ABQ6XLE7_STRFR</name>
<evidence type="ECO:0000313" key="1">
    <source>
        <dbReference type="EMBL" id="KAF0646601.1"/>
    </source>
</evidence>
<dbReference type="SUPFAM" id="SSF56349">
    <property type="entry name" value="DNA breaking-rejoining enzymes"/>
    <property type="match status" value="1"/>
</dbReference>
<accession>A0ABQ6XLE7</accession>
<dbReference type="EMBL" id="ASYR01000050">
    <property type="protein sequence ID" value="KAF0646601.1"/>
    <property type="molecule type" value="Genomic_DNA"/>
</dbReference>
<keyword evidence="2" id="KW-1185">Reference proteome</keyword>
<dbReference type="Gene3D" id="1.10.260.40">
    <property type="entry name" value="lambda repressor-like DNA-binding domains"/>
    <property type="match status" value="1"/>
</dbReference>
<organism evidence="1 2">
    <name type="scientific">Streptomyces fradiae ATCC 10745 = DSM 40063</name>
    <dbReference type="NCBI Taxonomy" id="1319510"/>
    <lineage>
        <taxon>Bacteria</taxon>
        <taxon>Bacillati</taxon>
        <taxon>Actinomycetota</taxon>
        <taxon>Actinomycetes</taxon>
        <taxon>Kitasatosporales</taxon>
        <taxon>Streptomycetaceae</taxon>
        <taxon>Streptomyces</taxon>
    </lineage>
</organism>
<comment type="caution">
    <text evidence="1">The sequence shown here is derived from an EMBL/GenBank/DDBJ whole genome shotgun (WGS) entry which is preliminary data.</text>
</comment>
<dbReference type="SUPFAM" id="SSF47413">
    <property type="entry name" value="lambda repressor-like DNA-binding domains"/>
    <property type="match status" value="1"/>
</dbReference>
<proteinExistence type="predicted"/>
<evidence type="ECO:0000313" key="2">
    <source>
        <dbReference type="Proteomes" id="UP000731519"/>
    </source>
</evidence>
<dbReference type="InterPro" id="IPR010982">
    <property type="entry name" value="Lambda_DNA-bd_dom_sf"/>
</dbReference>
<reference evidence="1 2" key="1">
    <citation type="submission" date="2013-05" db="EMBL/GenBank/DDBJ databases">
        <title>Genome Sequence of Streptomyces fradiae.</title>
        <authorList>
            <person name="Kirby R."/>
        </authorList>
    </citation>
    <scope>NUCLEOTIDE SEQUENCE [LARGE SCALE GENOMIC DNA]</scope>
    <source>
        <strain evidence="1 2">ATCC 10745</strain>
    </source>
</reference>
<dbReference type="InterPro" id="IPR011010">
    <property type="entry name" value="DNA_brk_join_enz"/>
</dbReference>
<dbReference type="Proteomes" id="UP000731519">
    <property type="component" value="Unassembled WGS sequence"/>
</dbReference>
<evidence type="ECO:0008006" key="3">
    <source>
        <dbReference type="Google" id="ProtNLM"/>
    </source>
</evidence>
<gene>
    <name evidence="1" type="ORF">K701_28030</name>
</gene>
<sequence>MMAERYAAASVRQLAAVVERIAPRDRARWEAREKVPGAGGVLIQVSRSRADQLWMVVGMFDRAVGREELPGRAARSAAQLFTWTTLRPFWELAAAGMLRSREQEVGRPLPVASLRIVRDCLDMLARVVVPGKRVRLPVVEQPAPKQVVPARARTALYRELVDMAGAGRWERQAGLGLSVEERARLLAMVAVVLDTGARSGELAALRMPDLAVGEEAVAVRRRVQRGASRVEEIAAVAEVRPASVHRVLGGRWESVSYATRQRVLAAVERLEPAREVEWYRLREGTRVAVRRWLEVRERVIGALPLEGGRPGVWVTLSATTAGPPGITLGPRGLRMSYGRGMAALNLAMGGRWGWEPLPTTMEQLRRAVDAEPLEEGEVARLRLRE</sequence>